<accession>A0A2U1S671</accession>
<comment type="function">
    <text evidence="2">Catalytic subunit of the ferredoxin-thioredoxin reductase (FTR), which catalyzes the two-electron reduction of thioredoxins by the electrons provided by reduced ferredoxin.</text>
</comment>
<dbReference type="EMBL" id="MZGU01000006">
    <property type="protein sequence ID" value="PWB85034.1"/>
    <property type="molecule type" value="Genomic_DNA"/>
</dbReference>
<evidence type="ECO:0000256" key="13">
    <source>
        <dbReference type="ARBA" id="ARBA00048150"/>
    </source>
</evidence>
<dbReference type="Gene3D" id="2.20.28.10">
    <property type="match status" value="1"/>
</dbReference>
<evidence type="ECO:0000256" key="6">
    <source>
        <dbReference type="ARBA" id="ARBA00022723"/>
    </source>
</evidence>
<comment type="cofactor">
    <cofactor evidence="1">
        <name>[4Fe-4S] cluster</name>
        <dbReference type="ChEBI" id="CHEBI:49883"/>
    </cofactor>
</comment>
<keyword evidence="7" id="KW-0560">Oxidoreductase</keyword>
<evidence type="ECO:0000256" key="4">
    <source>
        <dbReference type="ARBA" id="ARBA00012358"/>
    </source>
</evidence>
<comment type="caution">
    <text evidence="15">The sequence shown here is derived from an EMBL/GenBank/DDBJ whole genome shotgun (WGS) entry which is preliminary data.</text>
</comment>
<dbReference type="PROSITE" id="PS50903">
    <property type="entry name" value="RUBREDOXIN_LIKE"/>
    <property type="match status" value="1"/>
</dbReference>
<keyword evidence="6" id="KW-0479">Metal-binding</keyword>
<gene>
    <name evidence="15" type="ORF">MBBWO_13480</name>
</gene>
<dbReference type="EC" id="1.8.7.2" evidence="4"/>
<reference evidence="15 16" key="1">
    <citation type="submission" date="2017-03" db="EMBL/GenBank/DDBJ databases">
        <title>Genome sequence of Methanobrevibacter wosei.</title>
        <authorList>
            <person name="Poehlein A."/>
            <person name="Seedorf H."/>
            <person name="Daniel R."/>
        </authorList>
    </citation>
    <scope>NUCLEOTIDE SEQUENCE [LARGE SCALE GENOMIC DNA]</scope>
    <source>
        <strain evidence="15 16">DSM 11979</strain>
    </source>
</reference>
<comment type="catalytic activity">
    <reaction evidence="13">
        <text>[thioredoxin]-disulfide + 2 reduced [2Fe-2S]-[ferredoxin] + 2 H(+) = [thioredoxin]-dithiol + 2 oxidized [2Fe-2S]-[ferredoxin]</text>
        <dbReference type="Rhea" id="RHEA:42336"/>
        <dbReference type="Rhea" id="RHEA-COMP:10000"/>
        <dbReference type="Rhea" id="RHEA-COMP:10001"/>
        <dbReference type="Rhea" id="RHEA-COMP:10698"/>
        <dbReference type="Rhea" id="RHEA-COMP:10700"/>
        <dbReference type="ChEBI" id="CHEBI:15378"/>
        <dbReference type="ChEBI" id="CHEBI:29950"/>
        <dbReference type="ChEBI" id="CHEBI:33737"/>
        <dbReference type="ChEBI" id="CHEBI:33738"/>
        <dbReference type="ChEBI" id="CHEBI:50058"/>
        <dbReference type="EC" id="1.8.7.2"/>
    </reaction>
</comment>
<proteinExistence type="inferred from homology"/>
<dbReference type="SUPFAM" id="SSF57802">
    <property type="entry name" value="Rubredoxin-like"/>
    <property type="match status" value="1"/>
</dbReference>
<sequence length="157" mass="18482">MGKLYDDFEKEANKTGYYLNPDVDYCEMLLENIKVNEDRYGYAACPCRLASGEREKDLDLICPCDYRDKDLNEYGFCFCGLYVTHDVIENNKKIHSIPDRRLKELKNKKEKKEAPKTLDLEYPIWRCKVCGYLCARDDAPDTCPICHVDKDRFERIL</sequence>
<dbReference type="PANTHER" id="PTHR35113:SF1">
    <property type="entry name" value="FERREDOXIN-THIOREDOXIN REDUCTASE CATALYTIC CHAIN, CHLOROPLASTIC"/>
    <property type="match status" value="1"/>
</dbReference>
<dbReference type="Proteomes" id="UP000245577">
    <property type="component" value="Unassembled WGS sequence"/>
</dbReference>
<dbReference type="AlphaFoldDB" id="A0A2U1S671"/>
<name>A0A2U1S671_9EURY</name>
<feature type="domain" description="Rubredoxin-like" evidence="14">
    <location>
        <begin position="122"/>
        <end position="156"/>
    </location>
</feature>
<evidence type="ECO:0000313" key="16">
    <source>
        <dbReference type="Proteomes" id="UP000245577"/>
    </source>
</evidence>
<keyword evidence="5" id="KW-0004">4Fe-4S</keyword>
<protein>
    <recommendedName>
        <fullName evidence="4">ferredoxin:thioredoxin reductase</fullName>
        <ecNumber evidence="4">1.8.7.2</ecNumber>
    </recommendedName>
    <alternativeName>
        <fullName evidence="12">Ferredoxin-thioredoxin reductase subunit B</fullName>
    </alternativeName>
</protein>
<dbReference type="InterPro" id="IPR004209">
    <property type="entry name" value="FTR_bsu"/>
</dbReference>
<keyword evidence="10" id="KW-1015">Disulfide bond</keyword>
<evidence type="ECO:0000256" key="7">
    <source>
        <dbReference type="ARBA" id="ARBA00023002"/>
    </source>
</evidence>
<evidence type="ECO:0000256" key="2">
    <source>
        <dbReference type="ARBA" id="ARBA00003945"/>
    </source>
</evidence>
<evidence type="ECO:0000256" key="10">
    <source>
        <dbReference type="ARBA" id="ARBA00023157"/>
    </source>
</evidence>
<comment type="similarity">
    <text evidence="3">Belongs to the ferredoxin thioredoxin reductase beta subunit family.</text>
</comment>
<organism evidence="15 16">
    <name type="scientific">Methanobrevibacter woesei</name>
    <dbReference type="NCBI Taxonomy" id="190976"/>
    <lineage>
        <taxon>Archaea</taxon>
        <taxon>Methanobacteriati</taxon>
        <taxon>Methanobacteriota</taxon>
        <taxon>Methanomada group</taxon>
        <taxon>Methanobacteria</taxon>
        <taxon>Methanobacteriales</taxon>
        <taxon>Methanobacteriaceae</taxon>
        <taxon>Methanobrevibacter</taxon>
    </lineage>
</organism>
<evidence type="ECO:0000256" key="9">
    <source>
        <dbReference type="ARBA" id="ARBA00023014"/>
    </source>
</evidence>
<dbReference type="InterPro" id="IPR048574">
    <property type="entry name" value="RUBY_RBDX"/>
</dbReference>
<evidence type="ECO:0000256" key="3">
    <source>
        <dbReference type="ARBA" id="ARBA00007941"/>
    </source>
</evidence>
<dbReference type="GO" id="GO:0005506">
    <property type="term" value="F:iron ion binding"/>
    <property type="evidence" value="ECO:0007669"/>
    <property type="project" value="InterPro"/>
</dbReference>
<comment type="subunit">
    <text evidence="11">Heterodimer of subunit A (variable subunit) and subunit B (catalytic subunit). Heterodimeric FTR forms a complex with ferredoxin and thioredoxin.</text>
</comment>
<dbReference type="GO" id="GO:0051539">
    <property type="term" value="F:4 iron, 4 sulfur cluster binding"/>
    <property type="evidence" value="ECO:0007669"/>
    <property type="project" value="UniProtKB-KW"/>
</dbReference>
<dbReference type="InterPro" id="IPR024934">
    <property type="entry name" value="Rubredoxin-like_dom"/>
</dbReference>
<evidence type="ECO:0000256" key="5">
    <source>
        <dbReference type="ARBA" id="ARBA00022485"/>
    </source>
</evidence>
<dbReference type="Pfam" id="PF02943">
    <property type="entry name" value="FeThRed_B"/>
    <property type="match status" value="1"/>
</dbReference>
<keyword evidence="8" id="KW-0408">Iron</keyword>
<dbReference type="RefSeq" id="WP_116670129.1">
    <property type="nucleotide sequence ID" value="NZ_CASEFK010000002.1"/>
</dbReference>
<dbReference type="Pfam" id="PF21349">
    <property type="entry name" value="RUBY_RBDX"/>
    <property type="match status" value="1"/>
</dbReference>
<evidence type="ECO:0000256" key="8">
    <source>
        <dbReference type="ARBA" id="ARBA00023004"/>
    </source>
</evidence>
<evidence type="ECO:0000259" key="14">
    <source>
        <dbReference type="PROSITE" id="PS50903"/>
    </source>
</evidence>
<dbReference type="PANTHER" id="PTHR35113">
    <property type="entry name" value="FERREDOXIN-THIOREDOXIN REDUCTASE CATALYTIC CHAIN, CHLOROPLASTIC"/>
    <property type="match status" value="1"/>
</dbReference>
<dbReference type="GO" id="GO:0016730">
    <property type="term" value="F:oxidoreductase activity, acting on iron-sulfur proteins as donors"/>
    <property type="evidence" value="ECO:0007669"/>
    <property type="project" value="InterPro"/>
</dbReference>
<dbReference type="Gene3D" id="3.90.460.10">
    <property type="entry name" value="Ferredoxin thioredoxin reductase catalytic beta subunit"/>
    <property type="match status" value="1"/>
</dbReference>
<dbReference type="OrthoDB" id="45654at2157"/>
<evidence type="ECO:0000256" key="12">
    <source>
        <dbReference type="ARBA" id="ARBA00030295"/>
    </source>
</evidence>
<dbReference type="InterPro" id="IPR036644">
    <property type="entry name" value="FTR_bsu_sf"/>
</dbReference>
<evidence type="ECO:0000256" key="11">
    <source>
        <dbReference type="ARBA" id="ARBA00026011"/>
    </source>
</evidence>
<dbReference type="SUPFAM" id="SSF57662">
    <property type="entry name" value="Ferredoxin thioredoxin reductase (FTR), catalytic beta chain"/>
    <property type="match status" value="1"/>
</dbReference>
<keyword evidence="16" id="KW-1185">Reference proteome</keyword>
<evidence type="ECO:0000256" key="1">
    <source>
        <dbReference type="ARBA" id="ARBA00001966"/>
    </source>
</evidence>
<evidence type="ECO:0000313" key="15">
    <source>
        <dbReference type="EMBL" id="PWB85034.1"/>
    </source>
</evidence>
<keyword evidence="9" id="KW-0411">Iron-sulfur</keyword>